<name>A0A1G6DQ11_9HYPH</name>
<dbReference type="Proteomes" id="UP000199071">
    <property type="component" value="Unassembled WGS sequence"/>
</dbReference>
<evidence type="ECO:0000313" key="2">
    <source>
        <dbReference type="Proteomes" id="UP000199071"/>
    </source>
</evidence>
<dbReference type="Pfam" id="PF11149">
    <property type="entry name" value="DUF2924"/>
    <property type="match status" value="1"/>
</dbReference>
<dbReference type="EMBL" id="FMXQ01000008">
    <property type="protein sequence ID" value="SDB47229.1"/>
    <property type="molecule type" value="Genomic_DNA"/>
</dbReference>
<dbReference type="InterPro" id="IPR021322">
    <property type="entry name" value="DUF2924"/>
</dbReference>
<reference evidence="1 2" key="1">
    <citation type="submission" date="2016-10" db="EMBL/GenBank/DDBJ databases">
        <authorList>
            <person name="de Groot N.N."/>
        </authorList>
    </citation>
    <scope>NUCLEOTIDE SEQUENCE [LARGE SCALE GENOMIC DNA]</scope>
    <source>
        <strain evidence="1 2">ATCC 35022</strain>
    </source>
</reference>
<protein>
    <recommendedName>
        <fullName evidence="3">DUF2924 domain-containing protein</fullName>
    </recommendedName>
</protein>
<keyword evidence="2" id="KW-1185">Reference proteome</keyword>
<dbReference type="OrthoDB" id="284135at2"/>
<dbReference type="RefSeq" id="WP_090878515.1">
    <property type="nucleotide sequence ID" value="NZ_FMXQ01000008.1"/>
</dbReference>
<dbReference type="STRING" id="665467.SAMN02982931_03611"/>
<gene>
    <name evidence="1" type="ORF">SAMN02982931_03611</name>
</gene>
<sequence length="151" mass="16802">MTDGVLARLAEIPKMDIADLKTMWRQLFQAEPPAFNRKYLESRLSYRVQELAYGGLKPETVRRLAILGDGLGQGGGRGKRRGTTSRTDRPVAGTRLLREWQGTEHCVTVLVDGFEYDGRPYKSLSAVARAITGTRWNGWVFFGLRGQGGDG</sequence>
<evidence type="ECO:0000313" key="1">
    <source>
        <dbReference type="EMBL" id="SDB47229.1"/>
    </source>
</evidence>
<accession>A0A1G6DQ11</accession>
<proteinExistence type="predicted"/>
<dbReference type="AlphaFoldDB" id="A0A1G6DQ11"/>
<organism evidence="1 2">
    <name type="scientific">Bauldia litoralis</name>
    <dbReference type="NCBI Taxonomy" id="665467"/>
    <lineage>
        <taxon>Bacteria</taxon>
        <taxon>Pseudomonadati</taxon>
        <taxon>Pseudomonadota</taxon>
        <taxon>Alphaproteobacteria</taxon>
        <taxon>Hyphomicrobiales</taxon>
        <taxon>Kaistiaceae</taxon>
        <taxon>Bauldia</taxon>
    </lineage>
</organism>
<evidence type="ECO:0008006" key="3">
    <source>
        <dbReference type="Google" id="ProtNLM"/>
    </source>
</evidence>